<dbReference type="EMBL" id="CP003364">
    <property type="protein sequence ID" value="AGA27610.1"/>
    <property type="molecule type" value="Genomic_DNA"/>
</dbReference>
<sequence>MPITQASDLLSQPPDKILLFVQQHEADIDLESDFNWLLVAEVSATKANINYCKDPADVLAWATASIMIYERFAGRDGARFSEHFDLSALGVRANAIYDFGPVSGHFVLDPNILVDRFFSQIDLTLEQAATTISQLADLPIEQCFQLYKLRERCEIIRGVLSKNLLPRAEELSEWQRLFDKFFDTPR</sequence>
<accession>L0DFH2</accession>
<protein>
    <submittedName>
        <fullName evidence="1">Uncharacterized protein</fullName>
    </submittedName>
</protein>
<dbReference type="AlphaFoldDB" id="L0DFH2"/>
<dbReference type="Proteomes" id="UP000010798">
    <property type="component" value="Chromosome"/>
</dbReference>
<organism evidence="1 2">
    <name type="scientific">Singulisphaera acidiphila (strain ATCC BAA-1392 / DSM 18658 / VKM B-2454 / MOB10)</name>
    <dbReference type="NCBI Taxonomy" id="886293"/>
    <lineage>
        <taxon>Bacteria</taxon>
        <taxon>Pseudomonadati</taxon>
        <taxon>Planctomycetota</taxon>
        <taxon>Planctomycetia</taxon>
        <taxon>Isosphaerales</taxon>
        <taxon>Isosphaeraceae</taxon>
        <taxon>Singulisphaera</taxon>
    </lineage>
</organism>
<dbReference type="OrthoDB" id="510403at2"/>
<name>L0DFH2_SINAD</name>
<keyword evidence="2" id="KW-1185">Reference proteome</keyword>
<gene>
    <name evidence="1" type="ordered locus">Sinac_3343</name>
</gene>
<evidence type="ECO:0000313" key="2">
    <source>
        <dbReference type="Proteomes" id="UP000010798"/>
    </source>
</evidence>
<evidence type="ECO:0000313" key="1">
    <source>
        <dbReference type="EMBL" id="AGA27610.1"/>
    </source>
</evidence>
<dbReference type="RefSeq" id="WP_015246755.1">
    <property type="nucleotide sequence ID" value="NC_019892.1"/>
</dbReference>
<proteinExistence type="predicted"/>
<reference evidence="1 2" key="1">
    <citation type="submission" date="2012-02" db="EMBL/GenBank/DDBJ databases">
        <title>Complete sequence of chromosome of Singulisphaera acidiphila DSM 18658.</title>
        <authorList>
            <consortium name="US DOE Joint Genome Institute (JGI-PGF)"/>
            <person name="Lucas S."/>
            <person name="Copeland A."/>
            <person name="Lapidus A."/>
            <person name="Glavina del Rio T."/>
            <person name="Dalin E."/>
            <person name="Tice H."/>
            <person name="Bruce D."/>
            <person name="Goodwin L."/>
            <person name="Pitluck S."/>
            <person name="Peters L."/>
            <person name="Ovchinnikova G."/>
            <person name="Chertkov O."/>
            <person name="Kyrpides N."/>
            <person name="Mavromatis K."/>
            <person name="Ivanova N."/>
            <person name="Brettin T."/>
            <person name="Detter J.C."/>
            <person name="Han C."/>
            <person name="Larimer F."/>
            <person name="Land M."/>
            <person name="Hauser L."/>
            <person name="Markowitz V."/>
            <person name="Cheng J.-F."/>
            <person name="Hugenholtz P."/>
            <person name="Woyke T."/>
            <person name="Wu D."/>
            <person name="Tindall B."/>
            <person name="Pomrenke H."/>
            <person name="Brambilla E."/>
            <person name="Klenk H.-P."/>
            <person name="Eisen J.A."/>
        </authorList>
    </citation>
    <scope>NUCLEOTIDE SEQUENCE [LARGE SCALE GENOMIC DNA]</scope>
    <source>
        <strain evidence="2">ATCC BAA-1392 / DSM 18658 / VKM B-2454 / MOB10</strain>
    </source>
</reference>
<dbReference type="KEGG" id="saci:Sinac_3343"/>
<dbReference type="HOGENOM" id="CLU_1453493_0_0_0"/>